<keyword evidence="1" id="KW-0678">Repressor</keyword>
<evidence type="ECO:0000313" key="7">
    <source>
        <dbReference type="EMBL" id="TQL57820.1"/>
    </source>
</evidence>
<dbReference type="InterPro" id="IPR039538">
    <property type="entry name" value="BetI_C"/>
</dbReference>
<dbReference type="GO" id="GO:0003677">
    <property type="term" value="F:DNA binding"/>
    <property type="evidence" value="ECO:0007669"/>
    <property type="project" value="UniProtKB-UniRule"/>
</dbReference>
<proteinExistence type="predicted"/>
<dbReference type="OrthoDB" id="9816296at2"/>
<dbReference type="InterPro" id="IPR001647">
    <property type="entry name" value="HTH_TetR"/>
</dbReference>
<dbReference type="EMBL" id="VFOR01000002">
    <property type="protein sequence ID" value="TQL57820.1"/>
    <property type="molecule type" value="Genomic_DNA"/>
</dbReference>
<sequence length="200" mass="22202">MARRLDVDARKEQLAEAVWQVILDRGISAVSVRSVADQAGVVVGSLRHVFPTRAELMQFSSELMLRRATERVLAVSSTDDPEQYALNVIEQLLPLSADSRAEMEVDLALAAEAAALPELVAIKDEAHRQLQEVMLRLVELLSGCSRESTDMRASAQRLHALIDGIAFHLVHRSPDEDPGWALDIMRAEVSTIHSRCETQR</sequence>
<dbReference type="Pfam" id="PF13977">
    <property type="entry name" value="TetR_C_6"/>
    <property type="match status" value="1"/>
</dbReference>
<evidence type="ECO:0000256" key="2">
    <source>
        <dbReference type="ARBA" id="ARBA00023015"/>
    </source>
</evidence>
<dbReference type="SUPFAM" id="SSF48498">
    <property type="entry name" value="Tetracyclin repressor-like, C-terminal domain"/>
    <property type="match status" value="1"/>
</dbReference>
<dbReference type="InterPro" id="IPR036271">
    <property type="entry name" value="Tet_transcr_reg_TetR-rel_C_sf"/>
</dbReference>
<dbReference type="RefSeq" id="WP_142093648.1">
    <property type="nucleotide sequence ID" value="NZ_BAAAMD010000004.1"/>
</dbReference>
<gene>
    <name evidence="7" type="ORF">FB460_1662</name>
</gene>
<dbReference type="Proteomes" id="UP000316196">
    <property type="component" value="Unassembled WGS sequence"/>
</dbReference>
<name>A0A542ZC40_9ACTN</name>
<dbReference type="Gene3D" id="1.10.357.10">
    <property type="entry name" value="Tetracycline Repressor, domain 2"/>
    <property type="match status" value="1"/>
</dbReference>
<evidence type="ECO:0000313" key="8">
    <source>
        <dbReference type="Proteomes" id="UP000316196"/>
    </source>
</evidence>
<dbReference type="PROSITE" id="PS50977">
    <property type="entry name" value="HTH_TETR_2"/>
    <property type="match status" value="1"/>
</dbReference>
<keyword evidence="3 5" id="KW-0238">DNA-binding</keyword>
<feature type="DNA-binding region" description="H-T-H motif" evidence="5">
    <location>
        <begin position="31"/>
        <end position="50"/>
    </location>
</feature>
<keyword evidence="2" id="KW-0805">Transcription regulation</keyword>
<keyword evidence="8" id="KW-1185">Reference proteome</keyword>
<evidence type="ECO:0000256" key="1">
    <source>
        <dbReference type="ARBA" id="ARBA00022491"/>
    </source>
</evidence>
<dbReference type="Pfam" id="PF00440">
    <property type="entry name" value="TetR_N"/>
    <property type="match status" value="1"/>
</dbReference>
<protein>
    <submittedName>
        <fullName evidence="7">TetR family transcriptional regulator</fullName>
    </submittedName>
</protein>
<dbReference type="InterPro" id="IPR009057">
    <property type="entry name" value="Homeodomain-like_sf"/>
</dbReference>
<keyword evidence="4" id="KW-0804">Transcription</keyword>
<feature type="domain" description="HTH tetR-type" evidence="6">
    <location>
        <begin position="8"/>
        <end position="68"/>
    </location>
</feature>
<comment type="caution">
    <text evidence="7">The sequence shown here is derived from an EMBL/GenBank/DDBJ whole genome shotgun (WGS) entry which is preliminary data.</text>
</comment>
<accession>A0A542ZC40</accession>
<reference evidence="7 8" key="1">
    <citation type="submission" date="2019-06" db="EMBL/GenBank/DDBJ databases">
        <title>Sequencing the genomes of 1000 actinobacteria strains.</title>
        <authorList>
            <person name="Klenk H.-P."/>
        </authorList>
    </citation>
    <scope>NUCLEOTIDE SEQUENCE [LARGE SCALE GENOMIC DNA]</scope>
    <source>
        <strain evidence="7 8">DSM 8251</strain>
    </source>
</reference>
<organism evidence="7 8">
    <name type="scientific">Propioniferax innocua</name>
    <dbReference type="NCBI Taxonomy" id="1753"/>
    <lineage>
        <taxon>Bacteria</taxon>
        <taxon>Bacillati</taxon>
        <taxon>Actinomycetota</taxon>
        <taxon>Actinomycetes</taxon>
        <taxon>Propionibacteriales</taxon>
        <taxon>Propionibacteriaceae</taxon>
        <taxon>Propioniferax</taxon>
    </lineage>
</organism>
<evidence type="ECO:0000256" key="3">
    <source>
        <dbReference type="ARBA" id="ARBA00023125"/>
    </source>
</evidence>
<dbReference type="AlphaFoldDB" id="A0A542ZC40"/>
<evidence type="ECO:0000259" key="6">
    <source>
        <dbReference type="PROSITE" id="PS50977"/>
    </source>
</evidence>
<evidence type="ECO:0000256" key="5">
    <source>
        <dbReference type="PROSITE-ProRule" id="PRU00335"/>
    </source>
</evidence>
<dbReference type="SUPFAM" id="SSF46689">
    <property type="entry name" value="Homeodomain-like"/>
    <property type="match status" value="1"/>
</dbReference>
<evidence type="ECO:0000256" key="4">
    <source>
        <dbReference type="ARBA" id="ARBA00023163"/>
    </source>
</evidence>